<dbReference type="Proteomes" id="UP000472241">
    <property type="component" value="Unplaced"/>
</dbReference>
<organism evidence="3 4">
    <name type="scientific">Lynx canadensis</name>
    <name type="common">Canada lynx</name>
    <name type="synonym">Felis canadensis</name>
    <dbReference type="NCBI Taxonomy" id="61383"/>
    <lineage>
        <taxon>Eukaryota</taxon>
        <taxon>Metazoa</taxon>
        <taxon>Chordata</taxon>
        <taxon>Craniata</taxon>
        <taxon>Vertebrata</taxon>
        <taxon>Euteleostomi</taxon>
        <taxon>Mammalia</taxon>
        <taxon>Eutheria</taxon>
        <taxon>Laurasiatheria</taxon>
        <taxon>Carnivora</taxon>
        <taxon>Feliformia</taxon>
        <taxon>Felidae</taxon>
        <taxon>Felinae</taxon>
        <taxon>Lynx</taxon>
    </lineage>
</organism>
<feature type="chain" id="PRO_5025352172" evidence="1">
    <location>
        <begin position="28"/>
        <end position="307"/>
    </location>
</feature>
<dbReference type="InterPro" id="IPR000494">
    <property type="entry name" value="Rcpt_L-dom"/>
</dbReference>
<feature type="signal peptide" evidence="1">
    <location>
        <begin position="1"/>
        <end position="27"/>
    </location>
</feature>
<evidence type="ECO:0000313" key="3">
    <source>
        <dbReference type="Ensembl" id="ENSLCNP00005002024.1"/>
    </source>
</evidence>
<accession>A0A667FQS3</accession>
<evidence type="ECO:0000313" key="4">
    <source>
        <dbReference type="Proteomes" id="UP000472241"/>
    </source>
</evidence>
<name>A0A667FQS3_LYNCA</name>
<protein>
    <submittedName>
        <fullName evidence="3">Insulin receptor</fullName>
    </submittedName>
</protein>
<dbReference type="SUPFAM" id="SSF52058">
    <property type="entry name" value="L domain-like"/>
    <property type="match status" value="1"/>
</dbReference>
<keyword evidence="4" id="KW-1185">Reference proteome</keyword>
<proteinExistence type="predicted"/>
<gene>
    <name evidence="3" type="primary">INSR</name>
</gene>
<evidence type="ECO:0000259" key="2">
    <source>
        <dbReference type="Pfam" id="PF01030"/>
    </source>
</evidence>
<reference evidence="3" key="1">
    <citation type="submission" date="2025-08" db="UniProtKB">
        <authorList>
            <consortium name="Ensembl"/>
        </authorList>
    </citation>
    <scope>IDENTIFICATION</scope>
</reference>
<feature type="domain" description="Receptor L-domain" evidence="2">
    <location>
        <begin position="52"/>
        <end position="163"/>
    </location>
</feature>
<dbReference type="Pfam" id="PF01030">
    <property type="entry name" value="Recep_L_domain"/>
    <property type="match status" value="1"/>
</dbReference>
<sequence>MGAGAGRGAATAPLLVAVAALLLGAAGHLYPGEVCPGMDIRNNLTRLHELANCSVIEGHLQILLMFKTRPEDFRDLSFPKLVMITDYLLLFRVYGLESLKDLFPNLTVIRGSRLFFNYALVIFEMVHLKELGLYSLMNITRGSVRIEKNNELCYLATIDWSRILDSVEDNYIVLNKDDNEECGDICPGTAKGKTNCPATVINGQFVERCWTHGHCQKGFLHFITAGGLSVAERPFDGLLETMLGRCHNRHVWSQSSQPPVPQDKLPPRTDTHVGCGHKGLTSLAKCLCPTRARRTCHPSCVLLSLLP</sequence>
<evidence type="ECO:0000256" key="1">
    <source>
        <dbReference type="SAM" id="SignalP"/>
    </source>
</evidence>
<dbReference type="InterPro" id="IPR036941">
    <property type="entry name" value="Rcpt_L-dom_sf"/>
</dbReference>
<dbReference type="FunFam" id="3.80.20.20:FF:000002">
    <property type="entry name" value="Tyrosine-protein kinase receptor"/>
    <property type="match status" value="1"/>
</dbReference>
<dbReference type="AlphaFoldDB" id="A0A667FQS3"/>
<dbReference type="Ensembl" id="ENSLCNT00005002339.1">
    <property type="protein sequence ID" value="ENSLCNP00005002024.1"/>
    <property type="gene ID" value="ENSLCNG00005001376.1"/>
</dbReference>
<keyword evidence="1" id="KW-0732">Signal</keyword>
<reference evidence="3" key="2">
    <citation type="submission" date="2025-09" db="UniProtKB">
        <authorList>
            <consortium name="Ensembl"/>
        </authorList>
    </citation>
    <scope>IDENTIFICATION</scope>
</reference>
<dbReference type="Gene3D" id="3.80.20.20">
    <property type="entry name" value="Receptor L-domain"/>
    <property type="match status" value="1"/>
</dbReference>